<reference evidence="1" key="1">
    <citation type="submission" date="2018-05" db="EMBL/GenBank/DDBJ databases">
        <authorList>
            <person name="Lanie J.A."/>
            <person name="Ng W.-L."/>
            <person name="Kazmierczak K.M."/>
            <person name="Andrzejewski T.M."/>
            <person name="Davidsen T.M."/>
            <person name="Wayne K.J."/>
            <person name="Tettelin H."/>
            <person name="Glass J.I."/>
            <person name="Rusch D."/>
            <person name="Podicherti R."/>
            <person name="Tsui H.-C.T."/>
            <person name="Winkler M.E."/>
        </authorList>
    </citation>
    <scope>NUCLEOTIDE SEQUENCE</scope>
</reference>
<accession>A0A381N0E8</accession>
<dbReference type="EMBL" id="UINC01000001">
    <property type="protein sequence ID" value="SUZ47148.1"/>
    <property type="molecule type" value="Genomic_DNA"/>
</dbReference>
<dbReference type="Gene3D" id="3.40.50.12580">
    <property type="match status" value="1"/>
</dbReference>
<dbReference type="GO" id="GO:0047355">
    <property type="term" value="F:CDP-glycerol glycerophosphotransferase activity"/>
    <property type="evidence" value="ECO:0007669"/>
    <property type="project" value="InterPro"/>
</dbReference>
<gene>
    <name evidence="1" type="ORF">METZ01_LOCUS2</name>
</gene>
<organism evidence="1">
    <name type="scientific">marine metagenome</name>
    <dbReference type="NCBI Taxonomy" id="408172"/>
    <lineage>
        <taxon>unclassified sequences</taxon>
        <taxon>metagenomes</taxon>
        <taxon>ecological metagenomes</taxon>
    </lineage>
</organism>
<dbReference type="GO" id="GO:0016020">
    <property type="term" value="C:membrane"/>
    <property type="evidence" value="ECO:0007669"/>
    <property type="project" value="InterPro"/>
</dbReference>
<dbReference type="SUPFAM" id="SSF53756">
    <property type="entry name" value="UDP-Glycosyltransferase/glycogen phosphorylase"/>
    <property type="match status" value="1"/>
</dbReference>
<protein>
    <recommendedName>
        <fullName evidence="2">CDP-glycerol glycerophosphotransferase</fullName>
    </recommendedName>
</protein>
<sequence length="364" mass="42250">MIKVLFENHHLYYLPHFIPIIDEMKRRGGYEIVASIPFMMGKKEKQIFHSTCKKLKIKTVDEKDEESRINALRQKTFDVMVVGNVGQLKPIIQNKTLAVMVYHGIGLKQSYYSDIDERIDLRSVESESRLNELKAHGHTNLVLTGFTKCDPLITSNDSGKLLLQKFGLDPNRKTVLYAPSFYPSSLDQLAPVLGKLSYETNVIIKLHNFSWYQDRYLYQSKKMQKLSSEYANIVLVSPEDYNIIPFYSISDLLVSDISSAMFEYLYLNRPIIMAECLTLRLRHRIIKKRFLKKLDLVRMENIDFGLRLDKAEDLPSLVYHALEYPEDLEAERLSAQKEYLYQLDGKASFRLVDAIEEKLAESLS</sequence>
<proteinExistence type="predicted"/>
<evidence type="ECO:0000313" key="1">
    <source>
        <dbReference type="EMBL" id="SUZ47148.1"/>
    </source>
</evidence>
<dbReference type="InterPro" id="IPR043148">
    <property type="entry name" value="TagF_C"/>
</dbReference>
<dbReference type="AlphaFoldDB" id="A0A381N0E8"/>
<dbReference type="Pfam" id="PF04464">
    <property type="entry name" value="Glyphos_transf"/>
    <property type="match status" value="1"/>
</dbReference>
<name>A0A381N0E8_9ZZZZ</name>
<dbReference type="InterPro" id="IPR007554">
    <property type="entry name" value="Glycerophosphate_synth"/>
</dbReference>
<evidence type="ECO:0008006" key="2">
    <source>
        <dbReference type="Google" id="ProtNLM"/>
    </source>
</evidence>